<evidence type="ECO:0000313" key="1">
    <source>
        <dbReference type="EMBL" id="MFC6662693.1"/>
    </source>
</evidence>
<sequence>MTPLTLQCTTARAVLETRASGVLLVVHATPHPGSSSFIRQLSRNPLLQIPQEEEAERRMVESADAAVRVLQRHGILLTKVERQQVDAVFEDRAHAAI</sequence>
<protein>
    <submittedName>
        <fullName evidence="1">Uncharacterized protein</fullName>
    </submittedName>
</protein>
<dbReference type="EMBL" id="JBHSWB010000002">
    <property type="protein sequence ID" value="MFC6662693.1"/>
    <property type="molecule type" value="Genomic_DNA"/>
</dbReference>
<gene>
    <name evidence="1" type="ORF">ACFP90_21820</name>
</gene>
<organism evidence="1 2">
    <name type="scientific">Deinococcus multiflagellatus</name>
    <dbReference type="NCBI Taxonomy" id="1656887"/>
    <lineage>
        <taxon>Bacteria</taxon>
        <taxon>Thermotogati</taxon>
        <taxon>Deinococcota</taxon>
        <taxon>Deinococci</taxon>
        <taxon>Deinococcales</taxon>
        <taxon>Deinococcaceae</taxon>
        <taxon>Deinococcus</taxon>
    </lineage>
</organism>
<dbReference type="RefSeq" id="WP_224612412.1">
    <property type="nucleotide sequence ID" value="NZ_JAIQXV010000026.1"/>
</dbReference>
<dbReference type="Proteomes" id="UP001596317">
    <property type="component" value="Unassembled WGS sequence"/>
</dbReference>
<evidence type="ECO:0000313" key="2">
    <source>
        <dbReference type="Proteomes" id="UP001596317"/>
    </source>
</evidence>
<reference evidence="2" key="1">
    <citation type="journal article" date="2019" name="Int. J. Syst. Evol. Microbiol.">
        <title>The Global Catalogue of Microorganisms (GCM) 10K type strain sequencing project: providing services to taxonomists for standard genome sequencing and annotation.</title>
        <authorList>
            <consortium name="The Broad Institute Genomics Platform"/>
            <consortium name="The Broad Institute Genome Sequencing Center for Infectious Disease"/>
            <person name="Wu L."/>
            <person name="Ma J."/>
        </authorList>
    </citation>
    <scope>NUCLEOTIDE SEQUENCE [LARGE SCALE GENOMIC DNA]</scope>
    <source>
        <strain evidence="2">CCUG 63830</strain>
    </source>
</reference>
<proteinExistence type="predicted"/>
<name>A0ABW1ZQ66_9DEIO</name>
<keyword evidence="2" id="KW-1185">Reference proteome</keyword>
<accession>A0ABW1ZQ66</accession>
<comment type="caution">
    <text evidence="1">The sequence shown here is derived from an EMBL/GenBank/DDBJ whole genome shotgun (WGS) entry which is preliminary data.</text>
</comment>